<feature type="compositionally biased region" description="Low complexity" evidence="4">
    <location>
        <begin position="443"/>
        <end position="463"/>
    </location>
</feature>
<dbReference type="InterPro" id="IPR010071">
    <property type="entry name" value="AA_adenyl_dom"/>
</dbReference>
<evidence type="ECO:0000256" key="1">
    <source>
        <dbReference type="ARBA" id="ARBA00001957"/>
    </source>
</evidence>
<gene>
    <name evidence="6" type="ORF">CTZ28_34965</name>
</gene>
<dbReference type="InterPro" id="IPR001242">
    <property type="entry name" value="Condensation_dom"/>
</dbReference>
<dbReference type="AlphaFoldDB" id="A0A3M0IHQ3"/>
<feature type="domain" description="Carrier" evidence="5">
    <location>
        <begin position="970"/>
        <end position="1045"/>
    </location>
</feature>
<dbReference type="OrthoDB" id="3653269at2"/>
<dbReference type="PROSITE" id="PS00455">
    <property type="entry name" value="AMP_BINDING"/>
    <property type="match status" value="1"/>
</dbReference>
<dbReference type="SUPFAM" id="SSF52777">
    <property type="entry name" value="CoA-dependent acyltransferases"/>
    <property type="match status" value="2"/>
</dbReference>
<dbReference type="Pfam" id="PF00501">
    <property type="entry name" value="AMP-binding"/>
    <property type="match status" value="1"/>
</dbReference>
<evidence type="ECO:0000256" key="3">
    <source>
        <dbReference type="ARBA" id="ARBA00022553"/>
    </source>
</evidence>
<dbReference type="EMBL" id="PENI01000031">
    <property type="protein sequence ID" value="RMB81456.1"/>
    <property type="molecule type" value="Genomic_DNA"/>
</dbReference>
<comment type="cofactor">
    <cofactor evidence="1">
        <name>pantetheine 4'-phosphate</name>
        <dbReference type="ChEBI" id="CHEBI:47942"/>
    </cofactor>
</comment>
<dbReference type="PANTHER" id="PTHR45527">
    <property type="entry name" value="NONRIBOSOMAL PEPTIDE SYNTHETASE"/>
    <property type="match status" value="1"/>
</dbReference>
<dbReference type="PANTHER" id="PTHR45527:SF1">
    <property type="entry name" value="FATTY ACID SYNTHASE"/>
    <property type="match status" value="1"/>
</dbReference>
<dbReference type="GO" id="GO:0044550">
    <property type="term" value="P:secondary metabolite biosynthetic process"/>
    <property type="evidence" value="ECO:0007669"/>
    <property type="project" value="TreeGrafter"/>
</dbReference>
<reference evidence="6 7" key="1">
    <citation type="submission" date="2017-11" db="EMBL/GenBank/DDBJ databases">
        <title>Draft genome of actinobacteria isolated from guarana (Paullinia cupana (Mart.) Ducke.</title>
        <authorList>
            <person name="Siqueira K.A."/>
            <person name="Liotti R.G."/>
            <person name="Mendes T.A.O."/>
            <person name="Soares M.A."/>
        </authorList>
    </citation>
    <scope>NUCLEOTIDE SEQUENCE [LARGE SCALE GENOMIC DNA]</scope>
    <source>
        <strain evidence="6 7">193</strain>
    </source>
</reference>
<dbReference type="InterPro" id="IPR006162">
    <property type="entry name" value="Ppantetheine_attach_site"/>
</dbReference>
<evidence type="ECO:0000256" key="4">
    <source>
        <dbReference type="SAM" id="MobiDB-lite"/>
    </source>
</evidence>
<dbReference type="InterPro" id="IPR020845">
    <property type="entry name" value="AMP-binding_CS"/>
</dbReference>
<dbReference type="GO" id="GO:0031177">
    <property type="term" value="F:phosphopantetheine binding"/>
    <property type="evidence" value="ECO:0007669"/>
    <property type="project" value="InterPro"/>
</dbReference>
<dbReference type="InterPro" id="IPR020806">
    <property type="entry name" value="PKS_PP-bd"/>
</dbReference>
<dbReference type="NCBIfam" id="TIGR01733">
    <property type="entry name" value="AA-adenyl-dom"/>
    <property type="match status" value="1"/>
</dbReference>
<name>A0A3M0IHQ3_9ACTN</name>
<dbReference type="Gene3D" id="3.30.300.30">
    <property type="match status" value="1"/>
</dbReference>
<accession>A0A3M0IHQ3</accession>
<dbReference type="InterPro" id="IPR045851">
    <property type="entry name" value="AMP-bd_C_sf"/>
</dbReference>
<keyword evidence="7" id="KW-1185">Reference proteome</keyword>
<dbReference type="GO" id="GO:0043041">
    <property type="term" value="P:amino acid activation for nonribosomal peptide biosynthetic process"/>
    <property type="evidence" value="ECO:0007669"/>
    <property type="project" value="TreeGrafter"/>
</dbReference>
<keyword evidence="3" id="KW-0597">Phosphoprotein</keyword>
<dbReference type="PROSITE" id="PS50075">
    <property type="entry name" value="CARRIER"/>
    <property type="match status" value="1"/>
</dbReference>
<dbReference type="Proteomes" id="UP000270471">
    <property type="component" value="Unassembled WGS sequence"/>
</dbReference>
<proteinExistence type="predicted"/>
<dbReference type="GO" id="GO:0005737">
    <property type="term" value="C:cytoplasm"/>
    <property type="evidence" value="ECO:0007669"/>
    <property type="project" value="TreeGrafter"/>
</dbReference>
<dbReference type="SUPFAM" id="SSF47336">
    <property type="entry name" value="ACP-like"/>
    <property type="match status" value="1"/>
</dbReference>
<dbReference type="GO" id="GO:0008610">
    <property type="term" value="P:lipid biosynthetic process"/>
    <property type="evidence" value="ECO:0007669"/>
    <property type="project" value="UniProtKB-ARBA"/>
</dbReference>
<comment type="caution">
    <text evidence="6">The sequence shown here is derived from an EMBL/GenBank/DDBJ whole genome shotgun (WGS) entry which is preliminary data.</text>
</comment>
<dbReference type="GO" id="GO:0003824">
    <property type="term" value="F:catalytic activity"/>
    <property type="evidence" value="ECO:0007669"/>
    <property type="project" value="InterPro"/>
</dbReference>
<dbReference type="InterPro" id="IPR042099">
    <property type="entry name" value="ANL_N_sf"/>
</dbReference>
<dbReference type="InterPro" id="IPR000873">
    <property type="entry name" value="AMP-dep_synth/lig_dom"/>
</dbReference>
<dbReference type="Pfam" id="PF00550">
    <property type="entry name" value="PP-binding"/>
    <property type="match status" value="1"/>
</dbReference>
<feature type="region of interest" description="Disordered" evidence="4">
    <location>
        <begin position="443"/>
        <end position="465"/>
    </location>
</feature>
<evidence type="ECO:0000313" key="7">
    <source>
        <dbReference type="Proteomes" id="UP000270471"/>
    </source>
</evidence>
<dbReference type="CDD" id="cd05930">
    <property type="entry name" value="A_NRPS"/>
    <property type="match status" value="1"/>
</dbReference>
<organism evidence="6 7">
    <name type="scientific">Streptomyces shenzhenensis</name>
    <dbReference type="NCBI Taxonomy" id="943815"/>
    <lineage>
        <taxon>Bacteria</taxon>
        <taxon>Bacillati</taxon>
        <taxon>Actinomycetota</taxon>
        <taxon>Actinomycetes</taxon>
        <taxon>Kitasatosporales</taxon>
        <taxon>Streptomycetaceae</taxon>
        <taxon>Streptomyces</taxon>
    </lineage>
</organism>
<protein>
    <submittedName>
        <fullName evidence="6">Non-ribosomal peptide synthetase</fullName>
    </submittedName>
</protein>
<evidence type="ECO:0000313" key="6">
    <source>
        <dbReference type="EMBL" id="RMB81456.1"/>
    </source>
</evidence>
<keyword evidence="2" id="KW-0596">Phosphopantetheine</keyword>
<dbReference type="InterPro" id="IPR023213">
    <property type="entry name" value="CAT-like_dom_sf"/>
</dbReference>
<dbReference type="Gene3D" id="3.40.50.12780">
    <property type="entry name" value="N-terminal domain of ligase-like"/>
    <property type="match status" value="1"/>
</dbReference>
<dbReference type="Pfam" id="PF00668">
    <property type="entry name" value="Condensation"/>
    <property type="match status" value="1"/>
</dbReference>
<dbReference type="Gene3D" id="1.10.1200.10">
    <property type="entry name" value="ACP-like"/>
    <property type="match status" value="1"/>
</dbReference>
<dbReference type="SUPFAM" id="SSF56801">
    <property type="entry name" value="Acetyl-CoA synthetase-like"/>
    <property type="match status" value="1"/>
</dbReference>
<dbReference type="InterPro" id="IPR009081">
    <property type="entry name" value="PP-bd_ACP"/>
</dbReference>
<dbReference type="Gene3D" id="3.30.559.10">
    <property type="entry name" value="Chloramphenicol acetyltransferase-like domain"/>
    <property type="match status" value="1"/>
</dbReference>
<dbReference type="PROSITE" id="PS00012">
    <property type="entry name" value="PHOSPHOPANTETHEINE"/>
    <property type="match status" value="1"/>
</dbReference>
<dbReference type="InterPro" id="IPR036736">
    <property type="entry name" value="ACP-like_sf"/>
</dbReference>
<evidence type="ECO:0000256" key="2">
    <source>
        <dbReference type="ARBA" id="ARBA00022450"/>
    </source>
</evidence>
<dbReference type="Gene3D" id="3.30.559.30">
    <property type="entry name" value="Nonribosomal peptide synthetase, condensation domain"/>
    <property type="match status" value="1"/>
</dbReference>
<dbReference type="GO" id="GO:0017000">
    <property type="term" value="P:antibiotic biosynthetic process"/>
    <property type="evidence" value="ECO:0007669"/>
    <property type="project" value="UniProtKB-ARBA"/>
</dbReference>
<dbReference type="SMART" id="SM00823">
    <property type="entry name" value="PKS_PP"/>
    <property type="match status" value="1"/>
</dbReference>
<sequence>MYPLSSSQEIVWLHEQLLPDSRAYNSTAVLDLHGDLDRDALVAGWAEVLRRHPGLRLELVARKHGLPAQRFSENAVPRVREMDLSAEQDPESAFAALVREEAGIPMDTYEAPLVRWCLARMAPCYHRLIHVEHHLVHDGRSFIIALRDLFTLYRARLLGETPVLPTPRSYEEHLQEQARAEVAEASLRYWKEELRDVPHEITFPGLGRPDAERRHNGAQLRQSLDPRLVERLTAHCARAGHTPYSTMLALFGELMRRHTGRRDFLVGTATGNRLPGWEESVGMFVNTIPVRLRPDPDASAEDTVDEVTDVLMRGLPHSGVPVQELTRALGLHTDGTRNPMFNVMFSAHDTPLPQIELPGLEMSMAEAFNAGTTRDFDLDVVAIPHERAITGSNGRPGTGMTLVWDYDADVFADGAIEQLSQRFAGLLESYLDRPDTVLASLTTTPRRAAPPEALPDAADTAAPNRSPVVVDPCAKDAAATALVSGPRTWTYADLDREVTTLADRLDRAGVTPGRPVAVVLPRGADSVTALLACLRTGGVYAPLSPDDPRPRLAQLLDRLRPALVLATRESALALPIEGPPVGILDGGEFPKAVPGRQLEDTAYIVHTSGSTGLPKPVMVARKELDTYLAGIGERLALTPRDRVLVFAKPSFDQNLEDVLGTLAAGAALVLPQREVPTADELVAVLAGRQVSVVNLPTSYFLSVRDRLAEAWREARWSPRTVVLGGERLPVDALSEWVHPDTTLLNAYGVTETTVTSITHTITADDITRGGEAPLGTAISGVDVHVLDEGMYPLPDGAIGEIAIGGGTLALGYLDNEQATKERFVTLPTLGGARVYRTGDRGYRDLRGLLHFLGRQDNQIKLRGHRIELEEIEVAASAELGGRSCAVVLYDDPDTGPALTGFVGGGDPLDTNALHDALARRLPAVFLPARWIALDTLPSLVGGKPDRAALTRLAADTPREESPRATGTEQVFTDPGQALLAEGWQEVLGHDRFTPASHFFQVGGHSLVAAQLAAWLEPRIGFRPPLRKLFQHPVLADQARVLTEGPA</sequence>
<evidence type="ECO:0000259" key="5">
    <source>
        <dbReference type="PROSITE" id="PS50075"/>
    </source>
</evidence>